<dbReference type="GO" id="GO:0050660">
    <property type="term" value="F:flavin adenine dinucleotide binding"/>
    <property type="evidence" value="ECO:0007669"/>
    <property type="project" value="InterPro"/>
</dbReference>
<name>A0AAN9AFD1_HALRR</name>
<protein>
    <submittedName>
        <fullName evidence="1">Alternative oxidase, mitochondrial</fullName>
    </submittedName>
</protein>
<dbReference type="PANTHER" id="PTHR45444:SF3">
    <property type="entry name" value="XANTHINE DEHYDROGENASE"/>
    <property type="match status" value="1"/>
</dbReference>
<feature type="non-terminal residue" evidence="1">
    <location>
        <position position="157"/>
    </location>
</feature>
<sequence length="157" mass="17733">MKSLLVLTTSSSPGNLCRCTGYRPILDGFRGLTSNASGVEDCGRANCCRLLRDKTDLNNVANDHINCEQSENDIKDDDCMLEESNISHILHENHFKPYDPSQELIFPPELKAHPELQAQNLEFRGPRVTFYRPSTLQQLLKLKALFNEARIITGNTE</sequence>
<dbReference type="SUPFAM" id="SSF47741">
    <property type="entry name" value="CO dehydrogenase ISP C-domain like"/>
    <property type="match status" value="1"/>
</dbReference>
<keyword evidence="2" id="KW-1185">Reference proteome</keyword>
<evidence type="ECO:0000313" key="2">
    <source>
        <dbReference type="Proteomes" id="UP001381693"/>
    </source>
</evidence>
<dbReference type="SUPFAM" id="SSF56176">
    <property type="entry name" value="FAD-binding/transporter-associated domain-like"/>
    <property type="match status" value="1"/>
</dbReference>
<dbReference type="InterPro" id="IPR036318">
    <property type="entry name" value="FAD-bd_PCMH-like_sf"/>
</dbReference>
<dbReference type="Proteomes" id="UP001381693">
    <property type="component" value="Unassembled WGS sequence"/>
</dbReference>
<dbReference type="InterPro" id="IPR016208">
    <property type="entry name" value="Ald_Oxase/xanthine_DH-like"/>
</dbReference>
<reference evidence="1 2" key="1">
    <citation type="submission" date="2023-11" db="EMBL/GenBank/DDBJ databases">
        <title>Halocaridina rubra genome assembly.</title>
        <authorList>
            <person name="Smith C."/>
        </authorList>
    </citation>
    <scope>NUCLEOTIDE SEQUENCE [LARGE SCALE GENOMIC DNA]</scope>
    <source>
        <strain evidence="1">EP-1</strain>
        <tissue evidence="1">Whole</tissue>
    </source>
</reference>
<proteinExistence type="predicted"/>
<dbReference type="Gene3D" id="1.10.150.120">
    <property type="entry name" value="[2Fe-2S]-binding domain"/>
    <property type="match status" value="1"/>
</dbReference>
<accession>A0AAN9AFD1</accession>
<gene>
    <name evidence="1" type="primary">aox1</name>
    <name evidence="1" type="ORF">SK128_028203</name>
</gene>
<comment type="caution">
    <text evidence="1">The sequence shown here is derived from an EMBL/GenBank/DDBJ whole genome shotgun (WGS) entry which is preliminary data.</text>
</comment>
<dbReference type="InterPro" id="IPR036884">
    <property type="entry name" value="2Fe-2S-bd_dom_sf"/>
</dbReference>
<dbReference type="Gene3D" id="3.30.43.10">
    <property type="entry name" value="Uridine Diphospho-n-acetylenolpyruvylglucosamine Reductase, domain 2"/>
    <property type="match status" value="1"/>
</dbReference>
<dbReference type="GO" id="GO:0016491">
    <property type="term" value="F:oxidoreductase activity"/>
    <property type="evidence" value="ECO:0007669"/>
    <property type="project" value="InterPro"/>
</dbReference>
<dbReference type="EMBL" id="JAXCGZ010003297">
    <property type="protein sequence ID" value="KAK7083362.1"/>
    <property type="molecule type" value="Genomic_DNA"/>
</dbReference>
<organism evidence="1 2">
    <name type="scientific">Halocaridina rubra</name>
    <name type="common">Hawaiian red shrimp</name>
    <dbReference type="NCBI Taxonomy" id="373956"/>
    <lineage>
        <taxon>Eukaryota</taxon>
        <taxon>Metazoa</taxon>
        <taxon>Ecdysozoa</taxon>
        <taxon>Arthropoda</taxon>
        <taxon>Crustacea</taxon>
        <taxon>Multicrustacea</taxon>
        <taxon>Malacostraca</taxon>
        <taxon>Eumalacostraca</taxon>
        <taxon>Eucarida</taxon>
        <taxon>Decapoda</taxon>
        <taxon>Pleocyemata</taxon>
        <taxon>Caridea</taxon>
        <taxon>Atyoidea</taxon>
        <taxon>Atyidae</taxon>
        <taxon>Halocaridina</taxon>
    </lineage>
</organism>
<dbReference type="InterPro" id="IPR016167">
    <property type="entry name" value="FAD-bd_PCMH_sub1"/>
</dbReference>
<dbReference type="PANTHER" id="PTHR45444">
    <property type="entry name" value="XANTHINE DEHYDROGENASE"/>
    <property type="match status" value="1"/>
</dbReference>
<evidence type="ECO:0000313" key="1">
    <source>
        <dbReference type="EMBL" id="KAK7083362.1"/>
    </source>
</evidence>
<dbReference type="AlphaFoldDB" id="A0AAN9AFD1"/>
<dbReference type="GO" id="GO:0005506">
    <property type="term" value="F:iron ion binding"/>
    <property type="evidence" value="ECO:0007669"/>
    <property type="project" value="InterPro"/>
</dbReference>